<organism evidence="1 2">
    <name type="scientific">Diploptera punctata</name>
    <name type="common">Pacific beetle cockroach</name>
    <dbReference type="NCBI Taxonomy" id="6984"/>
    <lineage>
        <taxon>Eukaryota</taxon>
        <taxon>Metazoa</taxon>
        <taxon>Ecdysozoa</taxon>
        <taxon>Arthropoda</taxon>
        <taxon>Hexapoda</taxon>
        <taxon>Insecta</taxon>
        <taxon>Pterygota</taxon>
        <taxon>Neoptera</taxon>
        <taxon>Polyneoptera</taxon>
        <taxon>Dictyoptera</taxon>
        <taxon>Blattodea</taxon>
        <taxon>Blaberoidea</taxon>
        <taxon>Blaberidae</taxon>
        <taxon>Diplopterinae</taxon>
        <taxon>Diploptera</taxon>
    </lineage>
</organism>
<evidence type="ECO:0000313" key="2">
    <source>
        <dbReference type="Proteomes" id="UP001233999"/>
    </source>
</evidence>
<feature type="non-terminal residue" evidence="1">
    <location>
        <position position="1"/>
    </location>
</feature>
<dbReference type="AlphaFoldDB" id="A0AAD8A5Q0"/>
<proteinExistence type="predicted"/>
<name>A0AAD8A5Q0_DIPPU</name>
<reference evidence="1" key="1">
    <citation type="journal article" date="2023" name="IScience">
        <title>Live-bearing cockroach genome reveals convergent evolutionary mechanisms linked to viviparity in insects and beyond.</title>
        <authorList>
            <person name="Fouks B."/>
            <person name="Harrison M.C."/>
            <person name="Mikhailova A.A."/>
            <person name="Marchal E."/>
            <person name="English S."/>
            <person name="Carruthers M."/>
            <person name="Jennings E.C."/>
            <person name="Chiamaka E.L."/>
            <person name="Frigard R.A."/>
            <person name="Pippel M."/>
            <person name="Attardo G.M."/>
            <person name="Benoit J.B."/>
            <person name="Bornberg-Bauer E."/>
            <person name="Tobe S.S."/>
        </authorList>
    </citation>
    <scope>NUCLEOTIDE SEQUENCE</scope>
    <source>
        <strain evidence="1">Stay&amp;Tobe</strain>
    </source>
</reference>
<accession>A0AAD8A5Q0</accession>
<keyword evidence="2" id="KW-1185">Reference proteome</keyword>
<evidence type="ECO:0000313" key="1">
    <source>
        <dbReference type="EMBL" id="KAJ9591893.1"/>
    </source>
</evidence>
<dbReference type="EMBL" id="JASPKZ010003853">
    <property type="protein sequence ID" value="KAJ9591893.1"/>
    <property type="molecule type" value="Genomic_DNA"/>
</dbReference>
<feature type="non-terminal residue" evidence="1">
    <location>
        <position position="136"/>
    </location>
</feature>
<reference evidence="1" key="2">
    <citation type="submission" date="2023-05" db="EMBL/GenBank/DDBJ databases">
        <authorList>
            <person name="Fouks B."/>
        </authorList>
    </citation>
    <scope>NUCLEOTIDE SEQUENCE</scope>
    <source>
        <strain evidence="1">Stay&amp;Tobe</strain>
        <tissue evidence="1">Testes</tissue>
    </source>
</reference>
<dbReference type="Proteomes" id="UP001233999">
    <property type="component" value="Unassembled WGS sequence"/>
</dbReference>
<comment type="caution">
    <text evidence="1">The sequence shown here is derived from an EMBL/GenBank/DDBJ whole genome shotgun (WGS) entry which is preliminary data.</text>
</comment>
<protein>
    <submittedName>
        <fullName evidence="1">Uncharacterized protein</fullName>
    </submittedName>
</protein>
<sequence>FAKHLPVSDLYQLTARTITETINVPFCMLQHLPKLTATDLDARTKGYKVLASLYNDWRQDLSSLKHSMIINSVSKGWSQISRNCISNFMSTKEDDANNLTIPDEIPYKGEHIKWSLSYSKARQVFCKNIINRIISI</sequence>
<gene>
    <name evidence="1" type="ORF">L9F63_001568</name>
</gene>